<dbReference type="RefSeq" id="WP_307466726.1">
    <property type="nucleotide sequence ID" value="NZ_JAURUR010000009.1"/>
</dbReference>
<protein>
    <recommendedName>
        <fullName evidence="3">HIT domain-containing protein</fullName>
    </recommendedName>
</protein>
<organism evidence="1 2">
    <name type="scientific">Deinococcus enclensis</name>
    <dbReference type="NCBI Taxonomy" id="1049582"/>
    <lineage>
        <taxon>Bacteria</taxon>
        <taxon>Thermotogati</taxon>
        <taxon>Deinococcota</taxon>
        <taxon>Deinococci</taxon>
        <taxon>Deinococcales</taxon>
        <taxon>Deinococcaceae</taxon>
        <taxon>Deinococcus</taxon>
    </lineage>
</organism>
<name>A0ABT9MEW6_9DEIO</name>
<evidence type="ECO:0000313" key="2">
    <source>
        <dbReference type="Proteomes" id="UP001232163"/>
    </source>
</evidence>
<comment type="caution">
    <text evidence="1">The sequence shown here is derived from an EMBL/GenBank/DDBJ whole genome shotgun (WGS) entry which is preliminary data.</text>
</comment>
<reference evidence="1 2" key="1">
    <citation type="submission" date="2023-07" db="EMBL/GenBank/DDBJ databases">
        <title>Genomic Encyclopedia of Type Strains, Phase IV (KMG-IV): sequencing the most valuable type-strain genomes for metagenomic binning, comparative biology and taxonomic classification.</title>
        <authorList>
            <person name="Goeker M."/>
        </authorList>
    </citation>
    <scope>NUCLEOTIDE SEQUENCE [LARGE SCALE GENOMIC DNA]</scope>
    <source>
        <strain evidence="1 2">NIO-1023</strain>
    </source>
</reference>
<proteinExistence type="predicted"/>
<evidence type="ECO:0008006" key="3">
    <source>
        <dbReference type="Google" id="ProtNLM"/>
    </source>
</evidence>
<dbReference type="Proteomes" id="UP001232163">
    <property type="component" value="Unassembled WGS sequence"/>
</dbReference>
<sequence>MGVLDRVVLVPPEFAARSCVLVHYRLPFLRHCYVLCHDPPGPDTIRPDAELLLFFLSQAQHLAQAAVGDPEAFMIAYSGSSVRRRSNLHMHVFIVRSRSEKAWVYTVLAAKNVAVAVHQLLRGSRIQGRGDDDTDTAG</sequence>
<dbReference type="EMBL" id="JAURUR010000009">
    <property type="protein sequence ID" value="MDP9765140.1"/>
    <property type="molecule type" value="Genomic_DNA"/>
</dbReference>
<gene>
    <name evidence="1" type="ORF">QO006_002588</name>
</gene>
<accession>A0ABT9MEW6</accession>
<keyword evidence="2" id="KW-1185">Reference proteome</keyword>
<evidence type="ECO:0000313" key="1">
    <source>
        <dbReference type="EMBL" id="MDP9765140.1"/>
    </source>
</evidence>